<dbReference type="EMBL" id="JARAOO010000012">
    <property type="protein sequence ID" value="KAJ7948787.1"/>
    <property type="molecule type" value="Genomic_DNA"/>
</dbReference>
<sequence length="100" mass="11404">MASIMNSSMNMSMFIIKSNISEPYYQQKTLTAIVCASEPARRKRNPSRESRTPHTNTSKPWSLQLEEMHNYSKNSFNYKDTEFDSKSTMEGVDVNGAAID</sequence>
<reference evidence="2" key="1">
    <citation type="journal article" date="2023" name="Science">
        <title>Elucidation of the pathway for biosynthesis of saponin adjuvants from the soapbark tree.</title>
        <authorList>
            <person name="Reed J."/>
            <person name="Orme A."/>
            <person name="El-Demerdash A."/>
            <person name="Owen C."/>
            <person name="Martin L.B.B."/>
            <person name="Misra R.C."/>
            <person name="Kikuchi S."/>
            <person name="Rejzek M."/>
            <person name="Martin A.C."/>
            <person name="Harkess A."/>
            <person name="Leebens-Mack J."/>
            <person name="Louveau T."/>
            <person name="Stephenson M.J."/>
            <person name="Osbourn A."/>
        </authorList>
    </citation>
    <scope>NUCLEOTIDE SEQUENCE</scope>
    <source>
        <strain evidence="2">S10</strain>
    </source>
</reference>
<dbReference type="Proteomes" id="UP001163823">
    <property type="component" value="Chromosome 12"/>
</dbReference>
<accession>A0AAD7KZP1</accession>
<organism evidence="2 3">
    <name type="scientific">Quillaja saponaria</name>
    <name type="common">Soap bark tree</name>
    <dbReference type="NCBI Taxonomy" id="32244"/>
    <lineage>
        <taxon>Eukaryota</taxon>
        <taxon>Viridiplantae</taxon>
        <taxon>Streptophyta</taxon>
        <taxon>Embryophyta</taxon>
        <taxon>Tracheophyta</taxon>
        <taxon>Spermatophyta</taxon>
        <taxon>Magnoliopsida</taxon>
        <taxon>eudicotyledons</taxon>
        <taxon>Gunneridae</taxon>
        <taxon>Pentapetalae</taxon>
        <taxon>rosids</taxon>
        <taxon>fabids</taxon>
        <taxon>Fabales</taxon>
        <taxon>Quillajaceae</taxon>
        <taxon>Quillaja</taxon>
    </lineage>
</organism>
<gene>
    <name evidence="2" type="ORF">O6P43_029219</name>
</gene>
<proteinExistence type="predicted"/>
<feature type="region of interest" description="Disordered" evidence="1">
    <location>
        <begin position="36"/>
        <end position="63"/>
    </location>
</feature>
<evidence type="ECO:0000256" key="1">
    <source>
        <dbReference type="SAM" id="MobiDB-lite"/>
    </source>
</evidence>
<evidence type="ECO:0000313" key="3">
    <source>
        <dbReference type="Proteomes" id="UP001163823"/>
    </source>
</evidence>
<evidence type="ECO:0000313" key="2">
    <source>
        <dbReference type="EMBL" id="KAJ7948787.1"/>
    </source>
</evidence>
<keyword evidence="3" id="KW-1185">Reference proteome</keyword>
<dbReference type="KEGG" id="qsa:O6P43_029219"/>
<protein>
    <submittedName>
        <fullName evidence="2">Uncharacterized protein</fullName>
    </submittedName>
</protein>
<name>A0AAD7KZP1_QUISA</name>
<dbReference type="AlphaFoldDB" id="A0AAD7KZP1"/>
<comment type="caution">
    <text evidence="2">The sequence shown here is derived from an EMBL/GenBank/DDBJ whole genome shotgun (WGS) entry which is preliminary data.</text>
</comment>